<evidence type="ECO:0000313" key="4">
    <source>
        <dbReference type="Proteomes" id="UP000037460"/>
    </source>
</evidence>
<dbReference type="GO" id="GO:0004672">
    <property type="term" value="F:protein kinase activity"/>
    <property type="evidence" value="ECO:0007669"/>
    <property type="project" value="InterPro"/>
</dbReference>
<comment type="caution">
    <text evidence="3">The sequence shown here is derived from an EMBL/GenBank/DDBJ whole genome shotgun (WGS) entry which is preliminary data.</text>
</comment>
<dbReference type="OrthoDB" id="427480at2759"/>
<dbReference type="PROSITE" id="PS50011">
    <property type="entry name" value="PROTEIN_KINASE_DOM"/>
    <property type="match status" value="1"/>
</dbReference>
<feature type="domain" description="Protein kinase" evidence="2">
    <location>
        <begin position="171"/>
        <end position="498"/>
    </location>
</feature>
<gene>
    <name evidence="3" type="ORF">Ctob_008322</name>
</gene>
<dbReference type="Proteomes" id="UP000037460">
    <property type="component" value="Unassembled WGS sequence"/>
</dbReference>
<sequence>MEKDESTAALMQALRGTNINDDDFAASGSTMSVVEMRSLGDSLPLDYDPPALSAYFAKRPGAVITRVLQVLSVSGGWLASVAFEALRGQLTPGSEAEVQAVARLRGVLVSLGPFFIKLGQALSIRPDILSPKAMVQLQQLCDKVPPFDSGLAMQTVRDDLDVADVAEIYSKITAEPVAAASLGQVYRATLRATGEEVAVKVQRPFVLETVSLDLHLARLLGLALRNTPISQRLDVVDLLDEFAARFYQELDYERECANGIRVAQDMRKIPRVVIPKNYPEFTSRRVHTAQWVTGEKLSQSQADDVGELVNLGVVTYLTQLLDTGFFHADPHPGNMLRTAEGELVILDFGLMTEVTDNQKYGMIEAIAHLINRDYEYIGEDFVNLEFIPKGVDTRPIVPALARVFDAALAGGGAKSINFQELAADLAEITFKFPFRIPPYFALIIRAISVLEGIALVGNPQFAIVDEAYPYISKRLLTDDSPRLRAALRYMVYGKSQTFDVDRMIDLLQALENNPNRLTPDGAAAEEAARAREALTFFFSREGEVFRTFLLDEVVNAADALSREAFTELTLTPAFSALSRLPAPPGARALLRALAPPLTEKDQKVVASIRKLTDFFLGNLDVGGVDALANARSNNPAVLQNLAPSAQSLQRARALLPVLADNREEMTRFGLQIVGRLTEMQAARALSFARDAIAARA</sequence>
<keyword evidence="4" id="KW-1185">Reference proteome</keyword>
<dbReference type="CDD" id="cd05121">
    <property type="entry name" value="ABC1_ADCK3-like"/>
    <property type="match status" value="1"/>
</dbReference>
<proteinExistence type="inferred from homology"/>
<accession>A0A0M0JNM8</accession>
<evidence type="ECO:0000259" key="2">
    <source>
        <dbReference type="PROSITE" id="PS50011"/>
    </source>
</evidence>
<dbReference type="AlphaFoldDB" id="A0A0M0JNM8"/>
<comment type="similarity">
    <text evidence="1">Belongs to the protein kinase superfamily. ADCK protein kinase family.</text>
</comment>
<dbReference type="InterPro" id="IPR011009">
    <property type="entry name" value="Kinase-like_dom_sf"/>
</dbReference>
<dbReference type="PANTHER" id="PTHR10566">
    <property type="entry name" value="CHAPERONE-ACTIVITY OF BC1 COMPLEX CABC1 -RELATED"/>
    <property type="match status" value="1"/>
</dbReference>
<name>A0A0M0JNM8_9EUKA</name>
<dbReference type="InterPro" id="IPR000719">
    <property type="entry name" value="Prot_kinase_dom"/>
</dbReference>
<dbReference type="InterPro" id="IPR004147">
    <property type="entry name" value="ABC1_dom"/>
</dbReference>
<evidence type="ECO:0000313" key="3">
    <source>
        <dbReference type="EMBL" id="KOO28189.1"/>
    </source>
</evidence>
<dbReference type="Pfam" id="PF03109">
    <property type="entry name" value="ABC1"/>
    <property type="match status" value="1"/>
</dbReference>
<organism evidence="3 4">
    <name type="scientific">Chrysochromulina tobinii</name>
    <dbReference type="NCBI Taxonomy" id="1460289"/>
    <lineage>
        <taxon>Eukaryota</taxon>
        <taxon>Haptista</taxon>
        <taxon>Haptophyta</taxon>
        <taxon>Prymnesiophyceae</taxon>
        <taxon>Prymnesiales</taxon>
        <taxon>Chrysochromulinaceae</taxon>
        <taxon>Chrysochromulina</taxon>
    </lineage>
</organism>
<reference evidence="4" key="1">
    <citation type="journal article" date="2015" name="PLoS Genet.">
        <title>Genome Sequence and Transcriptome Analyses of Chrysochromulina tobin: Metabolic Tools for Enhanced Algal Fitness in the Prominent Order Prymnesiales (Haptophyceae).</title>
        <authorList>
            <person name="Hovde B.T."/>
            <person name="Deodato C.R."/>
            <person name="Hunsperger H.M."/>
            <person name="Ryken S.A."/>
            <person name="Yost W."/>
            <person name="Jha R.K."/>
            <person name="Patterson J."/>
            <person name="Monnat R.J. Jr."/>
            <person name="Barlow S.B."/>
            <person name="Starkenburg S.R."/>
            <person name="Cattolico R.A."/>
        </authorList>
    </citation>
    <scope>NUCLEOTIDE SEQUENCE</scope>
    <source>
        <strain evidence="4">CCMP291</strain>
    </source>
</reference>
<dbReference type="SUPFAM" id="SSF56112">
    <property type="entry name" value="Protein kinase-like (PK-like)"/>
    <property type="match status" value="1"/>
</dbReference>
<evidence type="ECO:0000256" key="1">
    <source>
        <dbReference type="ARBA" id="ARBA00009670"/>
    </source>
</evidence>
<dbReference type="GO" id="GO:0005524">
    <property type="term" value="F:ATP binding"/>
    <property type="evidence" value="ECO:0007669"/>
    <property type="project" value="InterPro"/>
</dbReference>
<dbReference type="InterPro" id="IPR050154">
    <property type="entry name" value="UbiB_kinase"/>
</dbReference>
<dbReference type="EMBL" id="JWZX01002606">
    <property type="protein sequence ID" value="KOO28189.1"/>
    <property type="molecule type" value="Genomic_DNA"/>
</dbReference>
<dbReference type="PANTHER" id="PTHR10566:SF117">
    <property type="entry name" value="UNUSUAL PROTEIN KINASE-RELATED"/>
    <property type="match status" value="1"/>
</dbReference>
<protein>
    <recommendedName>
        <fullName evidence="2">Protein kinase domain-containing protein</fullName>
    </recommendedName>
</protein>